<proteinExistence type="predicted"/>
<dbReference type="AlphaFoldDB" id="A0A644XL07"/>
<gene>
    <name evidence="2" type="ORF">SDC9_63254</name>
</gene>
<dbReference type="EMBL" id="VSSQ01002693">
    <property type="protein sequence ID" value="MPM16872.1"/>
    <property type="molecule type" value="Genomic_DNA"/>
</dbReference>
<feature type="region of interest" description="Disordered" evidence="1">
    <location>
        <begin position="1"/>
        <end position="23"/>
    </location>
</feature>
<protein>
    <submittedName>
        <fullName evidence="2">Uncharacterized protein</fullName>
    </submittedName>
</protein>
<feature type="compositionally biased region" description="Polar residues" evidence="1">
    <location>
        <begin position="13"/>
        <end position="23"/>
    </location>
</feature>
<reference evidence="2" key="1">
    <citation type="submission" date="2019-08" db="EMBL/GenBank/DDBJ databases">
        <authorList>
            <person name="Kucharzyk K."/>
            <person name="Murdoch R.W."/>
            <person name="Higgins S."/>
            <person name="Loffler F."/>
        </authorList>
    </citation>
    <scope>NUCLEOTIDE SEQUENCE</scope>
</reference>
<name>A0A644XL07_9ZZZZ</name>
<accession>A0A644XL07</accession>
<evidence type="ECO:0000256" key="1">
    <source>
        <dbReference type="SAM" id="MobiDB-lite"/>
    </source>
</evidence>
<comment type="caution">
    <text evidence="2">The sequence shown here is derived from an EMBL/GenBank/DDBJ whole genome shotgun (WGS) entry which is preliminary data.</text>
</comment>
<evidence type="ECO:0000313" key="2">
    <source>
        <dbReference type="EMBL" id="MPM16872.1"/>
    </source>
</evidence>
<sequence length="155" mass="16461">MPELFCTGRSPLGSKSMSSEKTGRTISGSLRWGVCPSLVRKLSEKSCSSRSASTGFARFFLEGTTSATGSAAVFRLPVLAGGASSSSVRVNIGFLPSSRVSAREESPDSFAFAMRSRIFLPVSKMEKPVIAITQTRMTEIARIKASVFPPSINSG</sequence>
<organism evidence="2">
    <name type="scientific">bioreactor metagenome</name>
    <dbReference type="NCBI Taxonomy" id="1076179"/>
    <lineage>
        <taxon>unclassified sequences</taxon>
        <taxon>metagenomes</taxon>
        <taxon>ecological metagenomes</taxon>
    </lineage>
</organism>